<accession>A0AAD7BT66</accession>
<sequence length="174" mass="18766">MTTRATRTCSALRMPAHCIPMAFLVLSLVLLSLFTTNVSAQLRVGNLSQAQVLPQCQTQCDAYNVMNTQCNTVGVFDITYIYCECTPTNFDIIESCFNCQAVNATQEAVMQQLLDDIVDECNNKIIAPDSTVTISSQKIMPSPTGSSTQSNPAVRSRGSGLLALSLVVVVFGLS</sequence>
<comment type="caution">
    <text evidence="2">The sequence shown here is derived from an EMBL/GenBank/DDBJ whole genome shotgun (WGS) entry which is preliminary data.</text>
</comment>
<dbReference type="Proteomes" id="UP001221142">
    <property type="component" value="Unassembled WGS sequence"/>
</dbReference>
<gene>
    <name evidence="2" type="ORF">FB45DRAFT_915085</name>
</gene>
<reference evidence="2" key="1">
    <citation type="submission" date="2023-03" db="EMBL/GenBank/DDBJ databases">
        <title>Massive genome expansion in bonnet fungi (Mycena s.s.) driven by repeated elements and novel gene families across ecological guilds.</title>
        <authorList>
            <consortium name="Lawrence Berkeley National Laboratory"/>
            <person name="Harder C.B."/>
            <person name="Miyauchi S."/>
            <person name="Viragh M."/>
            <person name="Kuo A."/>
            <person name="Thoen E."/>
            <person name="Andreopoulos B."/>
            <person name="Lu D."/>
            <person name="Skrede I."/>
            <person name="Drula E."/>
            <person name="Henrissat B."/>
            <person name="Morin E."/>
            <person name="Kohler A."/>
            <person name="Barry K."/>
            <person name="LaButti K."/>
            <person name="Morin E."/>
            <person name="Salamov A."/>
            <person name="Lipzen A."/>
            <person name="Mereny Z."/>
            <person name="Hegedus B."/>
            <person name="Baldrian P."/>
            <person name="Stursova M."/>
            <person name="Weitz H."/>
            <person name="Taylor A."/>
            <person name="Grigoriev I.V."/>
            <person name="Nagy L.G."/>
            <person name="Martin F."/>
            <person name="Kauserud H."/>
        </authorList>
    </citation>
    <scope>NUCLEOTIDE SEQUENCE</scope>
    <source>
        <strain evidence="2">9284</strain>
    </source>
</reference>
<organism evidence="2 3">
    <name type="scientific">Roridomyces roridus</name>
    <dbReference type="NCBI Taxonomy" id="1738132"/>
    <lineage>
        <taxon>Eukaryota</taxon>
        <taxon>Fungi</taxon>
        <taxon>Dikarya</taxon>
        <taxon>Basidiomycota</taxon>
        <taxon>Agaricomycotina</taxon>
        <taxon>Agaricomycetes</taxon>
        <taxon>Agaricomycetidae</taxon>
        <taxon>Agaricales</taxon>
        <taxon>Marasmiineae</taxon>
        <taxon>Mycenaceae</taxon>
        <taxon>Roridomyces</taxon>
    </lineage>
</organism>
<evidence type="ECO:0000256" key="1">
    <source>
        <dbReference type="SAM" id="SignalP"/>
    </source>
</evidence>
<feature type="chain" id="PRO_5041964698" evidence="1">
    <location>
        <begin position="41"/>
        <end position="174"/>
    </location>
</feature>
<protein>
    <submittedName>
        <fullName evidence="2">Uncharacterized protein</fullName>
    </submittedName>
</protein>
<keyword evidence="1" id="KW-0732">Signal</keyword>
<evidence type="ECO:0000313" key="2">
    <source>
        <dbReference type="EMBL" id="KAJ7630288.1"/>
    </source>
</evidence>
<dbReference type="AlphaFoldDB" id="A0AAD7BT66"/>
<dbReference type="EMBL" id="JARKIF010000009">
    <property type="protein sequence ID" value="KAJ7630288.1"/>
    <property type="molecule type" value="Genomic_DNA"/>
</dbReference>
<keyword evidence="3" id="KW-1185">Reference proteome</keyword>
<name>A0AAD7BT66_9AGAR</name>
<proteinExistence type="predicted"/>
<evidence type="ECO:0000313" key="3">
    <source>
        <dbReference type="Proteomes" id="UP001221142"/>
    </source>
</evidence>
<feature type="signal peptide" evidence="1">
    <location>
        <begin position="1"/>
        <end position="40"/>
    </location>
</feature>